<evidence type="ECO:0008006" key="4">
    <source>
        <dbReference type="Google" id="ProtNLM"/>
    </source>
</evidence>
<dbReference type="EMBL" id="BAABDQ010000012">
    <property type="protein sequence ID" value="GAA3567435.1"/>
    <property type="molecule type" value="Genomic_DNA"/>
</dbReference>
<sequence length="165" mass="16700">MSTSTLPRTRARWAACAAALAALATVGLVTPAHAAVPPEVIIADTFATRTVTANTPATFQFSVPAGHWTAVATLTARNNTATAAPLSCSLLIISGSSTNNTGVVSTVLPNGQLASLSTGTARTVQTSGVVRLVCQATSSTTTNMSVFNVNIMASKANALTRVNLG</sequence>
<protein>
    <recommendedName>
        <fullName evidence="4">Tat pathway signal sequence domain protein</fullName>
    </recommendedName>
</protein>
<organism evidence="2 3">
    <name type="scientific">Nonomuraea rosea</name>
    <dbReference type="NCBI Taxonomy" id="638574"/>
    <lineage>
        <taxon>Bacteria</taxon>
        <taxon>Bacillati</taxon>
        <taxon>Actinomycetota</taxon>
        <taxon>Actinomycetes</taxon>
        <taxon>Streptosporangiales</taxon>
        <taxon>Streptosporangiaceae</taxon>
        <taxon>Nonomuraea</taxon>
    </lineage>
</organism>
<keyword evidence="1" id="KW-0732">Signal</keyword>
<evidence type="ECO:0000256" key="1">
    <source>
        <dbReference type="SAM" id="SignalP"/>
    </source>
</evidence>
<evidence type="ECO:0000313" key="3">
    <source>
        <dbReference type="Proteomes" id="UP001500630"/>
    </source>
</evidence>
<name>A0ABP6XHN5_9ACTN</name>
<evidence type="ECO:0000313" key="2">
    <source>
        <dbReference type="EMBL" id="GAA3567435.1"/>
    </source>
</evidence>
<feature type="signal peptide" evidence="1">
    <location>
        <begin position="1"/>
        <end position="34"/>
    </location>
</feature>
<proteinExistence type="predicted"/>
<comment type="caution">
    <text evidence="2">The sequence shown here is derived from an EMBL/GenBank/DDBJ whole genome shotgun (WGS) entry which is preliminary data.</text>
</comment>
<dbReference type="RefSeq" id="WP_345566147.1">
    <property type="nucleotide sequence ID" value="NZ_BAABDQ010000012.1"/>
</dbReference>
<feature type="chain" id="PRO_5046026785" description="Tat pathway signal sequence domain protein" evidence="1">
    <location>
        <begin position="35"/>
        <end position="165"/>
    </location>
</feature>
<keyword evidence="3" id="KW-1185">Reference proteome</keyword>
<accession>A0ABP6XHN5</accession>
<reference evidence="3" key="1">
    <citation type="journal article" date="2019" name="Int. J. Syst. Evol. Microbiol.">
        <title>The Global Catalogue of Microorganisms (GCM) 10K type strain sequencing project: providing services to taxonomists for standard genome sequencing and annotation.</title>
        <authorList>
            <consortium name="The Broad Institute Genomics Platform"/>
            <consortium name="The Broad Institute Genome Sequencing Center for Infectious Disease"/>
            <person name="Wu L."/>
            <person name="Ma J."/>
        </authorList>
    </citation>
    <scope>NUCLEOTIDE SEQUENCE [LARGE SCALE GENOMIC DNA]</scope>
    <source>
        <strain evidence="3">JCM 17326</strain>
    </source>
</reference>
<dbReference type="Proteomes" id="UP001500630">
    <property type="component" value="Unassembled WGS sequence"/>
</dbReference>
<gene>
    <name evidence="2" type="ORF">GCM10022419_055260</name>
</gene>